<keyword evidence="1" id="KW-1133">Transmembrane helix</keyword>
<dbReference type="AlphaFoldDB" id="X0YW90"/>
<sequence>NTNFHTRLNPEDPFSLIILGTDYDFVETYRIEVQKGRTFSRDFGSDTSGALMLNEAAVRRIGWKSDEAVGKELVYGRGDIGRVVGVVKNFHLKSMHTIVEPMALILNLEWINTISVRVKPGDIRESLAYLRSTWENTFPGEQFEFSFLDERIQQLYERERKMQNIFIIFSVLSIFVASLGILGLAAFMAEVKTKEIGIRKVLGASTSSVTLLLSSALLRWIVLANLVAWPVTWYVMTNGLQNFAYRIDISVGSFLLAAALARATAVNCC</sequence>
<organism evidence="3">
    <name type="scientific">marine sediment metagenome</name>
    <dbReference type="NCBI Taxonomy" id="412755"/>
    <lineage>
        <taxon>unclassified sequences</taxon>
        <taxon>metagenomes</taxon>
        <taxon>ecological metagenomes</taxon>
    </lineage>
</organism>
<evidence type="ECO:0000259" key="2">
    <source>
        <dbReference type="Pfam" id="PF12704"/>
    </source>
</evidence>
<dbReference type="GO" id="GO:0005886">
    <property type="term" value="C:plasma membrane"/>
    <property type="evidence" value="ECO:0007669"/>
    <property type="project" value="UniProtKB-SubCell"/>
</dbReference>
<keyword evidence="1" id="KW-0472">Membrane</keyword>
<reference evidence="3" key="1">
    <citation type="journal article" date="2014" name="Front. Microbiol.">
        <title>High frequency of phylogenetically diverse reductive dehalogenase-homologous genes in deep subseafloor sedimentary metagenomes.</title>
        <authorList>
            <person name="Kawai M."/>
            <person name="Futagami T."/>
            <person name="Toyoda A."/>
            <person name="Takaki Y."/>
            <person name="Nishi S."/>
            <person name="Hori S."/>
            <person name="Arai W."/>
            <person name="Tsubouchi T."/>
            <person name="Morono Y."/>
            <person name="Uchiyama I."/>
            <person name="Ito T."/>
            <person name="Fujiyama A."/>
            <person name="Inagaki F."/>
            <person name="Takami H."/>
        </authorList>
    </citation>
    <scope>NUCLEOTIDE SEQUENCE</scope>
    <source>
        <strain evidence="3">Expedition CK06-06</strain>
    </source>
</reference>
<dbReference type="GO" id="GO:0022857">
    <property type="term" value="F:transmembrane transporter activity"/>
    <property type="evidence" value="ECO:0007669"/>
    <property type="project" value="TreeGrafter"/>
</dbReference>
<feature type="non-terminal residue" evidence="3">
    <location>
        <position position="1"/>
    </location>
</feature>
<feature type="transmembrane region" description="Helical" evidence="1">
    <location>
        <begin position="243"/>
        <end position="261"/>
    </location>
</feature>
<feature type="transmembrane region" description="Helical" evidence="1">
    <location>
        <begin position="165"/>
        <end position="189"/>
    </location>
</feature>
<keyword evidence="1" id="KW-0812">Transmembrane</keyword>
<evidence type="ECO:0000313" key="3">
    <source>
        <dbReference type="EMBL" id="GAG61109.1"/>
    </source>
</evidence>
<dbReference type="PANTHER" id="PTHR30572">
    <property type="entry name" value="MEMBRANE COMPONENT OF TRANSPORTER-RELATED"/>
    <property type="match status" value="1"/>
</dbReference>
<evidence type="ECO:0000256" key="1">
    <source>
        <dbReference type="SAM" id="Phobius"/>
    </source>
</evidence>
<dbReference type="InterPro" id="IPR050250">
    <property type="entry name" value="Macrolide_Exporter_MacB"/>
</dbReference>
<gene>
    <name evidence="3" type="ORF">S01H4_20063</name>
</gene>
<feature type="transmembrane region" description="Helical" evidence="1">
    <location>
        <begin position="201"/>
        <end position="223"/>
    </location>
</feature>
<protein>
    <recommendedName>
        <fullName evidence="2">MacB-like periplasmic core domain-containing protein</fullName>
    </recommendedName>
</protein>
<dbReference type="PANTHER" id="PTHR30572:SF18">
    <property type="entry name" value="ABC-TYPE MACROLIDE FAMILY EXPORT SYSTEM PERMEASE COMPONENT 2"/>
    <property type="match status" value="1"/>
</dbReference>
<dbReference type="Pfam" id="PF12704">
    <property type="entry name" value="MacB_PCD"/>
    <property type="match status" value="1"/>
</dbReference>
<comment type="caution">
    <text evidence="3">The sequence shown here is derived from an EMBL/GenBank/DDBJ whole genome shotgun (WGS) entry which is preliminary data.</text>
</comment>
<name>X0YW90_9ZZZZ</name>
<feature type="domain" description="MacB-like periplasmic core" evidence="2">
    <location>
        <begin position="16"/>
        <end position="125"/>
    </location>
</feature>
<accession>X0YW90</accession>
<proteinExistence type="predicted"/>
<dbReference type="InterPro" id="IPR025857">
    <property type="entry name" value="MacB_PCD"/>
</dbReference>
<dbReference type="EMBL" id="BART01008995">
    <property type="protein sequence ID" value="GAG61109.1"/>
    <property type="molecule type" value="Genomic_DNA"/>
</dbReference>